<dbReference type="Gene3D" id="1.20.1260.10">
    <property type="match status" value="2"/>
</dbReference>
<gene>
    <name evidence="4" type="ORF">ACFODK_07790</name>
</gene>
<name>A0ABV7EH96_9SPHN</name>
<accession>A0ABV7EH96</accession>
<comment type="caution">
    <text evidence="4">The sequence shown here is derived from an EMBL/GenBank/DDBJ whole genome shotgun (WGS) entry which is preliminary data.</text>
</comment>
<evidence type="ECO:0000256" key="2">
    <source>
        <dbReference type="SAM" id="SignalP"/>
    </source>
</evidence>
<proteinExistence type="predicted"/>
<dbReference type="RefSeq" id="WP_336920479.1">
    <property type="nucleotide sequence ID" value="NZ_JBANRN010000018.1"/>
</dbReference>
<evidence type="ECO:0000313" key="4">
    <source>
        <dbReference type="EMBL" id="MFC3100785.1"/>
    </source>
</evidence>
<dbReference type="PANTHER" id="PTHR36933:SF1">
    <property type="entry name" value="SLL0788 PROTEIN"/>
    <property type="match status" value="1"/>
</dbReference>
<feature type="domain" description="DUF305" evidence="3">
    <location>
        <begin position="35"/>
        <end position="135"/>
    </location>
</feature>
<evidence type="ECO:0000313" key="5">
    <source>
        <dbReference type="Proteomes" id="UP001595378"/>
    </source>
</evidence>
<feature type="domain" description="DUF305" evidence="3">
    <location>
        <begin position="150"/>
        <end position="220"/>
    </location>
</feature>
<evidence type="ECO:0000259" key="3">
    <source>
        <dbReference type="Pfam" id="PF03713"/>
    </source>
</evidence>
<feature type="chain" id="PRO_5046594819" evidence="2">
    <location>
        <begin position="21"/>
        <end position="222"/>
    </location>
</feature>
<keyword evidence="2" id="KW-0732">Signal</keyword>
<feature type="signal peptide" evidence="2">
    <location>
        <begin position="1"/>
        <end position="20"/>
    </location>
</feature>
<dbReference type="PANTHER" id="PTHR36933">
    <property type="entry name" value="SLL0788 PROTEIN"/>
    <property type="match status" value="1"/>
</dbReference>
<reference evidence="5" key="1">
    <citation type="journal article" date="2019" name="Int. J. Syst. Evol. Microbiol.">
        <title>The Global Catalogue of Microorganisms (GCM) 10K type strain sequencing project: providing services to taxonomists for standard genome sequencing and annotation.</title>
        <authorList>
            <consortium name="The Broad Institute Genomics Platform"/>
            <consortium name="The Broad Institute Genome Sequencing Center for Infectious Disease"/>
            <person name="Wu L."/>
            <person name="Ma J."/>
        </authorList>
    </citation>
    <scope>NUCLEOTIDE SEQUENCE [LARGE SCALE GENOMIC DNA]</scope>
    <source>
        <strain evidence="5">KCTC 52606</strain>
    </source>
</reference>
<dbReference type="PROSITE" id="PS51257">
    <property type="entry name" value="PROKAR_LIPOPROTEIN"/>
    <property type="match status" value="1"/>
</dbReference>
<protein>
    <submittedName>
        <fullName evidence="4">DUF305 domain-containing protein</fullName>
    </submittedName>
</protein>
<dbReference type="InterPro" id="IPR012347">
    <property type="entry name" value="Ferritin-like"/>
</dbReference>
<feature type="region of interest" description="Disordered" evidence="1">
    <location>
        <begin position="24"/>
        <end position="44"/>
    </location>
</feature>
<evidence type="ECO:0000256" key="1">
    <source>
        <dbReference type="SAM" id="MobiDB-lite"/>
    </source>
</evidence>
<dbReference type="Proteomes" id="UP001595378">
    <property type="component" value="Unassembled WGS sequence"/>
</dbReference>
<keyword evidence="5" id="KW-1185">Reference proteome</keyword>
<dbReference type="Pfam" id="PF03713">
    <property type="entry name" value="DUF305"/>
    <property type="match status" value="2"/>
</dbReference>
<dbReference type="InterPro" id="IPR005183">
    <property type="entry name" value="DUF305_CopM-like"/>
</dbReference>
<sequence>MRVFALVGAAVAIAGLGACSQSEESEQNAATPMEQASPMAGGQTMMNDEEMDRQMAAMTGPFADSERDMHRAMRTAVGVDVADTWTRKMIAHHEGAIEMSRAFLAQEGGREDARAMAQQVIDKQTKEVAELRSLLKDGEGQPASAQPYFSAERDMMHAMMNARRDDVTESFLAKMLEHHRGGVALSEVVIAEGKDEQILAKARKTRDDQAKEAAETEEMLEA</sequence>
<dbReference type="EMBL" id="JBHRSU010000026">
    <property type="protein sequence ID" value="MFC3100785.1"/>
    <property type="molecule type" value="Genomic_DNA"/>
</dbReference>
<organism evidence="4 5">
    <name type="scientific">Alteraurantiacibacter lauratis</name>
    <dbReference type="NCBI Taxonomy" id="2054627"/>
    <lineage>
        <taxon>Bacteria</taxon>
        <taxon>Pseudomonadati</taxon>
        <taxon>Pseudomonadota</taxon>
        <taxon>Alphaproteobacteria</taxon>
        <taxon>Sphingomonadales</taxon>
        <taxon>Erythrobacteraceae</taxon>
        <taxon>Alteraurantiacibacter</taxon>
    </lineage>
</organism>